<feature type="region of interest" description="Disordered" evidence="9">
    <location>
        <begin position="467"/>
        <end position="570"/>
    </location>
</feature>
<evidence type="ECO:0000256" key="2">
    <source>
        <dbReference type="ARBA" id="ARBA00022723"/>
    </source>
</evidence>
<evidence type="ECO:0000256" key="3">
    <source>
        <dbReference type="ARBA" id="ARBA00022737"/>
    </source>
</evidence>
<dbReference type="PROSITE" id="PS50805">
    <property type="entry name" value="KRAB"/>
    <property type="match status" value="2"/>
</dbReference>
<accession>A0A8J6DJ09</accession>
<dbReference type="InterPro" id="IPR001909">
    <property type="entry name" value="KRAB"/>
</dbReference>
<dbReference type="PROSITE" id="PS00028">
    <property type="entry name" value="ZINC_FINGER_C2H2_1"/>
    <property type="match status" value="2"/>
</dbReference>
<evidence type="ECO:0000313" key="13">
    <source>
        <dbReference type="Proteomes" id="UP000700334"/>
    </source>
</evidence>
<evidence type="ECO:0000313" key="12">
    <source>
        <dbReference type="EMBL" id="KAG8510189.1"/>
    </source>
</evidence>
<keyword evidence="2" id="KW-0479">Metal-binding</keyword>
<dbReference type="SMART" id="SM00349">
    <property type="entry name" value="KRAB"/>
    <property type="match status" value="2"/>
</dbReference>
<sequence length="878" mass="94606">EPARRPPSAPRRPGLDGGRPRGLQDGGAAASLGCLTSAIAPGPGRGAGTGLREARGGGGAGVGAGGALSFTLEVVAEPRGRPPVSALAPQPPPAVQVPPDCTQVSGSSSSPLLWGPYPGEPVPATLPALAGDPEEPQTLGGRSRLEPGCVTFEDVAIDFSQEEWGLLDEAQRRLYHDAMLDHCALVTSLGKASHPPWCPALSVPSSPEAALLFPQPDLCWHGPEDDETPLENCASVEALSPVRMLKTGSSTRKTYPCDLCVPILKDILHLADLPGQKPDLVGAYANLHQLQKHYGTERLSKRNMDKPSFVKSCIFHVSGNPFTCRKVGTEFSATLGLVQHHQVTSDSEITDRGEALHGGRSHYKLRDCGKASSHKHSLVYHPRVLVTFQDVAVTFTQEEWRKLDLDQRTLYWEVMLQNCGLLVSLGHPIPRPELIHLLEHGQELSLVRRGLSYSTYPGDRAELLCREPSSSQPALPNRASLSGGGTLGPSQDSRLEQARDQERLRERQKGQRMQKTGHPEEPCPREVDPEGGSGTEAGLHCKGSQRRFASGESLHEPESRGPGTGPTTPLYRCKQCGKDFNRKWYLVRHQRVHSGMKPYECNACRKAFSQSSTLIRHCLTHTGEKLYKCVESGKAFRRSTLSSTLARRHTSAWNAARPSSAGRTSCSTSASTGRSMLESQSPSVLGGCRESFLPALQTNGPSPVNTVAVREPLPSLTGPQGRGGHGEGPQPLAPPTPPETTLGQDLPDMTTKDRRRLRQSLPLENLLLCNSFLVSDRTDLHPLRRLSSGFACSTAQGPPVYFLLRGAAPQEPSSFTIVITLLWALRHESCPWSGGSLLSSAGGQYPSLWLAAARSLILEGLGIISSRRPPGPSQVTCV</sequence>
<keyword evidence="3" id="KW-0677">Repeat</keyword>
<dbReference type="InterPro" id="IPR050169">
    <property type="entry name" value="Krueppel_C2H2_ZnF"/>
</dbReference>
<organism evidence="12 13">
    <name type="scientific">Galemys pyrenaicus</name>
    <name type="common">Iberian desman</name>
    <name type="synonym">Pyrenean desman</name>
    <dbReference type="NCBI Taxonomy" id="202257"/>
    <lineage>
        <taxon>Eukaryota</taxon>
        <taxon>Metazoa</taxon>
        <taxon>Chordata</taxon>
        <taxon>Craniata</taxon>
        <taxon>Vertebrata</taxon>
        <taxon>Euteleostomi</taxon>
        <taxon>Mammalia</taxon>
        <taxon>Eutheria</taxon>
        <taxon>Laurasiatheria</taxon>
        <taxon>Eulipotyphla</taxon>
        <taxon>Talpidae</taxon>
        <taxon>Galemys</taxon>
    </lineage>
</organism>
<feature type="compositionally biased region" description="Basic and acidic residues" evidence="9">
    <location>
        <begin position="493"/>
        <end position="509"/>
    </location>
</feature>
<dbReference type="InterPro" id="IPR036236">
    <property type="entry name" value="Znf_C2H2_sf"/>
</dbReference>
<dbReference type="PROSITE" id="PS50157">
    <property type="entry name" value="ZINC_FINGER_C2H2_2"/>
    <property type="match status" value="2"/>
</dbReference>
<evidence type="ECO:0000256" key="8">
    <source>
        <dbReference type="PROSITE-ProRule" id="PRU00042"/>
    </source>
</evidence>
<evidence type="ECO:0000256" key="5">
    <source>
        <dbReference type="ARBA" id="ARBA00022833"/>
    </source>
</evidence>
<dbReference type="SUPFAM" id="SSF109640">
    <property type="entry name" value="KRAB domain (Kruppel-associated box)"/>
    <property type="match status" value="2"/>
</dbReference>
<dbReference type="PANTHER" id="PTHR23232">
    <property type="entry name" value="KRAB DOMAIN C2H2 ZINC FINGER"/>
    <property type="match status" value="1"/>
</dbReference>
<dbReference type="GO" id="GO:0003677">
    <property type="term" value="F:DNA binding"/>
    <property type="evidence" value="ECO:0007669"/>
    <property type="project" value="UniProtKB-KW"/>
</dbReference>
<feature type="compositionally biased region" description="Polar residues" evidence="9">
    <location>
        <begin position="696"/>
        <end position="705"/>
    </location>
</feature>
<feature type="domain" description="C2H2-type" evidence="10">
    <location>
        <begin position="599"/>
        <end position="626"/>
    </location>
</feature>
<dbReference type="EMBL" id="JAGFMF010011892">
    <property type="protein sequence ID" value="KAG8510189.1"/>
    <property type="molecule type" value="Genomic_DNA"/>
</dbReference>
<feature type="region of interest" description="Disordered" evidence="9">
    <location>
        <begin position="1"/>
        <end position="60"/>
    </location>
</feature>
<dbReference type="Gene3D" id="6.10.140.140">
    <property type="match status" value="2"/>
</dbReference>
<evidence type="ECO:0000256" key="4">
    <source>
        <dbReference type="ARBA" id="ARBA00022771"/>
    </source>
</evidence>
<keyword evidence="5" id="KW-0862">Zinc</keyword>
<evidence type="ECO:0000259" key="10">
    <source>
        <dbReference type="PROSITE" id="PS50157"/>
    </source>
</evidence>
<dbReference type="SMART" id="SM00355">
    <property type="entry name" value="ZnF_C2H2"/>
    <property type="match status" value="2"/>
</dbReference>
<feature type="non-terminal residue" evidence="12">
    <location>
        <position position="878"/>
    </location>
</feature>
<dbReference type="GO" id="GO:0006355">
    <property type="term" value="P:regulation of DNA-templated transcription"/>
    <property type="evidence" value="ECO:0007669"/>
    <property type="project" value="InterPro"/>
</dbReference>
<dbReference type="Pfam" id="PF01352">
    <property type="entry name" value="KRAB"/>
    <property type="match status" value="2"/>
</dbReference>
<dbReference type="Proteomes" id="UP000700334">
    <property type="component" value="Unassembled WGS sequence"/>
</dbReference>
<proteinExistence type="predicted"/>
<feature type="region of interest" description="Disordered" evidence="9">
    <location>
        <begin position="652"/>
        <end position="683"/>
    </location>
</feature>
<evidence type="ECO:0000256" key="6">
    <source>
        <dbReference type="ARBA" id="ARBA00023125"/>
    </source>
</evidence>
<reference evidence="12" key="1">
    <citation type="journal article" date="2021" name="Evol. Appl.">
        <title>The genome of the Pyrenean desman and the effects of bottlenecks and inbreeding on the genomic landscape of an endangered species.</title>
        <authorList>
            <person name="Escoda L."/>
            <person name="Castresana J."/>
        </authorList>
    </citation>
    <scope>NUCLEOTIDE SEQUENCE</scope>
    <source>
        <strain evidence="12">IBE-C5619</strain>
    </source>
</reference>
<evidence type="ECO:0000259" key="11">
    <source>
        <dbReference type="PROSITE" id="PS50805"/>
    </source>
</evidence>
<evidence type="ECO:0000256" key="7">
    <source>
        <dbReference type="ARBA" id="ARBA00023242"/>
    </source>
</evidence>
<protein>
    <submittedName>
        <fullName evidence="12">Zinc finger protein 550</fullName>
    </submittedName>
</protein>
<dbReference type="GO" id="GO:0008270">
    <property type="term" value="F:zinc ion binding"/>
    <property type="evidence" value="ECO:0007669"/>
    <property type="project" value="UniProtKB-KW"/>
</dbReference>
<dbReference type="AlphaFoldDB" id="A0A8J6DJ09"/>
<evidence type="ECO:0000256" key="1">
    <source>
        <dbReference type="ARBA" id="ARBA00004123"/>
    </source>
</evidence>
<feature type="compositionally biased region" description="Basic and acidic residues" evidence="9">
    <location>
        <begin position="517"/>
        <end position="528"/>
    </location>
</feature>
<dbReference type="InterPro" id="IPR036051">
    <property type="entry name" value="KRAB_dom_sf"/>
</dbReference>
<feature type="domain" description="KRAB" evidence="11">
    <location>
        <begin position="386"/>
        <end position="457"/>
    </location>
</feature>
<name>A0A8J6DJ09_GALPY</name>
<feature type="domain" description="KRAB" evidence="11">
    <location>
        <begin position="150"/>
        <end position="241"/>
    </location>
</feature>
<feature type="compositionally biased region" description="Pro residues" evidence="9">
    <location>
        <begin position="1"/>
        <end position="10"/>
    </location>
</feature>
<feature type="region of interest" description="Disordered" evidence="9">
    <location>
        <begin position="696"/>
        <end position="747"/>
    </location>
</feature>
<keyword evidence="6" id="KW-0238">DNA-binding</keyword>
<dbReference type="PANTHER" id="PTHR23232:SF157">
    <property type="entry name" value="ZINC FINGER PROTEIN 525"/>
    <property type="match status" value="1"/>
</dbReference>
<keyword evidence="13" id="KW-1185">Reference proteome</keyword>
<keyword evidence="4 8" id="KW-0863">Zinc-finger</keyword>
<feature type="domain" description="C2H2-type" evidence="10">
    <location>
        <begin position="571"/>
        <end position="598"/>
    </location>
</feature>
<dbReference type="FunFam" id="3.30.160.60:FF:000011">
    <property type="entry name" value="zinc finger protein 615 isoform X1"/>
    <property type="match status" value="1"/>
</dbReference>
<dbReference type="GO" id="GO:0005634">
    <property type="term" value="C:nucleus"/>
    <property type="evidence" value="ECO:0007669"/>
    <property type="project" value="UniProtKB-SubCell"/>
</dbReference>
<gene>
    <name evidence="12" type="ORF">J0S82_006428</name>
</gene>
<dbReference type="OrthoDB" id="9837816at2759"/>
<dbReference type="CDD" id="cd07765">
    <property type="entry name" value="KRAB_A-box"/>
    <property type="match status" value="2"/>
</dbReference>
<comment type="caution">
    <text evidence="12">The sequence shown here is derived from an EMBL/GenBank/DDBJ whole genome shotgun (WGS) entry which is preliminary data.</text>
</comment>
<dbReference type="Gene3D" id="3.30.160.60">
    <property type="entry name" value="Classic Zinc Finger"/>
    <property type="match status" value="3"/>
</dbReference>
<feature type="compositionally biased region" description="Polar residues" evidence="9">
    <location>
        <begin position="661"/>
        <end position="683"/>
    </location>
</feature>
<dbReference type="Pfam" id="PF00096">
    <property type="entry name" value="zf-C2H2"/>
    <property type="match status" value="1"/>
</dbReference>
<dbReference type="SUPFAM" id="SSF57667">
    <property type="entry name" value="beta-beta-alpha zinc fingers"/>
    <property type="match status" value="2"/>
</dbReference>
<comment type="subcellular location">
    <subcellularLocation>
        <location evidence="1">Nucleus</location>
    </subcellularLocation>
</comment>
<evidence type="ECO:0000256" key="9">
    <source>
        <dbReference type="SAM" id="MobiDB-lite"/>
    </source>
</evidence>
<dbReference type="InterPro" id="IPR013087">
    <property type="entry name" value="Znf_C2H2_type"/>
</dbReference>
<keyword evidence="7" id="KW-0539">Nucleus</keyword>
<dbReference type="FunFam" id="3.30.160.60:FF:000384">
    <property type="entry name" value="Zinc finger protein 550"/>
    <property type="match status" value="1"/>
</dbReference>